<dbReference type="FunFam" id="3.30.710.10:FF:000026">
    <property type="entry name" value="E3 ubiquitin ligase complex SCF subunit"/>
    <property type="match status" value="1"/>
</dbReference>
<dbReference type="eggNOG" id="KOG1724">
    <property type="taxonomic scope" value="Eukaryota"/>
</dbReference>
<dbReference type="InterPro" id="IPR016072">
    <property type="entry name" value="Skp1_comp_dimer"/>
</dbReference>
<dbReference type="Pfam" id="PF01466">
    <property type="entry name" value="Skp1"/>
    <property type="match status" value="1"/>
</dbReference>
<dbReference type="InterPro" id="IPR016897">
    <property type="entry name" value="SKP1"/>
</dbReference>
<dbReference type="Proteomes" id="UP000054988">
    <property type="component" value="Unassembled WGS sequence"/>
</dbReference>
<dbReference type="Gene3D" id="3.30.710.10">
    <property type="entry name" value="Potassium Channel Kv1.1, Chain A"/>
    <property type="match status" value="1"/>
</dbReference>
<gene>
    <name evidence="5" type="ORF">WG66_13766</name>
</gene>
<feature type="domain" description="SKP1 component POZ" evidence="4">
    <location>
        <begin position="1"/>
        <end position="60"/>
    </location>
</feature>
<dbReference type="AlphaFoldDB" id="A0A0W0FBL3"/>
<comment type="similarity">
    <text evidence="1">Belongs to the SKP1 family.</text>
</comment>
<dbReference type="GO" id="GO:0006511">
    <property type="term" value="P:ubiquitin-dependent protein catabolic process"/>
    <property type="evidence" value="ECO:0007669"/>
    <property type="project" value="InterPro"/>
</dbReference>
<evidence type="ECO:0000256" key="2">
    <source>
        <dbReference type="ARBA" id="ARBA00022786"/>
    </source>
</evidence>
<dbReference type="CDD" id="cd18322">
    <property type="entry name" value="BTB_POZ_SKP1"/>
    <property type="match status" value="1"/>
</dbReference>
<dbReference type="Pfam" id="PF03931">
    <property type="entry name" value="Skp1_POZ"/>
    <property type="match status" value="1"/>
</dbReference>
<dbReference type="SUPFAM" id="SSF81382">
    <property type="entry name" value="Skp1 dimerisation domain-like"/>
    <property type="match status" value="1"/>
</dbReference>
<dbReference type="SMART" id="SM00512">
    <property type="entry name" value="Skp1"/>
    <property type="match status" value="1"/>
</dbReference>
<evidence type="ECO:0000256" key="1">
    <source>
        <dbReference type="ARBA" id="ARBA00009993"/>
    </source>
</evidence>
<dbReference type="InterPro" id="IPR011333">
    <property type="entry name" value="SKP1/BTB/POZ_sf"/>
</dbReference>
<evidence type="ECO:0000313" key="6">
    <source>
        <dbReference type="Proteomes" id="UP000054988"/>
    </source>
</evidence>
<protein>
    <submittedName>
        <fullName evidence="5">Putative E3 ubiquitin ligase SCF complex Skp subunit</fullName>
    </submittedName>
</protein>
<dbReference type="InterPro" id="IPR001232">
    <property type="entry name" value="SKP1-like"/>
</dbReference>
<dbReference type="SUPFAM" id="SSF54695">
    <property type="entry name" value="POZ domain"/>
    <property type="match status" value="1"/>
</dbReference>
<evidence type="ECO:0000313" key="5">
    <source>
        <dbReference type="EMBL" id="KTB33699.1"/>
    </source>
</evidence>
<dbReference type="InterPro" id="IPR016073">
    <property type="entry name" value="Skp1_comp_POZ"/>
</dbReference>
<keyword evidence="2" id="KW-0833">Ubl conjugation pathway</keyword>
<keyword evidence="5" id="KW-0436">Ligase</keyword>
<dbReference type="GO" id="GO:0016874">
    <property type="term" value="F:ligase activity"/>
    <property type="evidence" value="ECO:0007669"/>
    <property type="project" value="UniProtKB-KW"/>
</dbReference>
<feature type="domain" description="SKP1 component dimerisation" evidence="3">
    <location>
        <begin position="111"/>
        <end position="158"/>
    </location>
</feature>
<reference evidence="5 6" key="1">
    <citation type="submission" date="2015-12" db="EMBL/GenBank/DDBJ databases">
        <title>Draft genome sequence of Moniliophthora roreri, the causal agent of frosty pod rot of cacao.</title>
        <authorList>
            <person name="Aime M.C."/>
            <person name="Diaz-Valderrama J.R."/>
            <person name="Kijpornyongpan T."/>
            <person name="Phillips-Mora W."/>
        </authorList>
    </citation>
    <scope>NUCLEOTIDE SEQUENCE [LARGE SCALE GENOMIC DNA]</scope>
    <source>
        <strain evidence="5 6">MCA 2952</strain>
    </source>
</reference>
<sequence>MFILVSSDNQQFTVDKAVIERSVVIKDMLEGVRESDQLIPLPNVSSSILRKVLEYCHHHRGEPLPAADSDQSQDDTRKRTTYISEWDQKFIAVDQVMLFEIILAANYLNIKSLLDLGCKTVAKMMYGKTPEELRKLFNIVNDFTPEEEAEIKREDVWAANRAIYKVQEGWKEDGEKDRGQRFREHISIVPNAYATQHRRRYPRMAATSYHKLSTKVNHHSRNQWPRNHQLQFLRVSWVADHDYDVVKVSQSRLDIDIDTRNTLSSYPRLRSQPTTRIPQRALLEAPRPTEHDFDVAEGSQRHRTSQLTTVNTRSRYISSTTLYCALEASCSL</sequence>
<evidence type="ECO:0000259" key="3">
    <source>
        <dbReference type="Pfam" id="PF01466"/>
    </source>
</evidence>
<name>A0A0W0FBL3_MONRR</name>
<evidence type="ECO:0000259" key="4">
    <source>
        <dbReference type="Pfam" id="PF03931"/>
    </source>
</evidence>
<comment type="caution">
    <text evidence="5">The sequence shown here is derived from an EMBL/GenBank/DDBJ whole genome shotgun (WGS) entry which is preliminary data.</text>
</comment>
<dbReference type="EMBL" id="LATX01002149">
    <property type="protein sequence ID" value="KTB33699.1"/>
    <property type="molecule type" value="Genomic_DNA"/>
</dbReference>
<dbReference type="InterPro" id="IPR036296">
    <property type="entry name" value="SKP1-like_dim_sf"/>
</dbReference>
<dbReference type="PANTHER" id="PTHR11165">
    <property type="entry name" value="SKP1"/>
    <property type="match status" value="1"/>
</dbReference>
<accession>A0A0W0FBL3</accession>
<organism evidence="5 6">
    <name type="scientific">Moniliophthora roreri</name>
    <name type="common">Frosty pod rot fungus</name>
    <name type="synonym">Monilia roreri</name>
    <dbReference type="NCBI Taxonomy" id="221103"/>
    <lineage>
        <taxon>Eukaryota</taxon>
        <taxon>Fungi</taxon>
        <taxon>Dikarya</taxon>
        <taxon>Basidiomycota</taxon>
        <taxon>Agaricomycotina</taxon>
        <taxon>Agaricomycetes</taxon>
        <taxon>Agaricomycetidae</taxon>
        <taxon>Agaricales</taxon>
        <taxon>Marasmiineae</taxon>
        <taxon>Marasmiaceae</taxon>
        <taxon>Moniliophthora</taxon>
    </lineage>
</organism>
<proteinExistence type="inferred from homology"/>